<keyword evidence="2" id="KW-1185">Reference proteome</keyword>
<reference evidence="1 2" key="1">
    <citation type="submission" date="2019-07" db="EMBL/GenBank/DDBJ databases">
        <title>New species of Amycolatopsis and Streptomyces.</title>
        <authorList>
            <person name="Duangmal K."/>
            <person name="Teo W.F.A."/>
            <person name="Lipun K."/>
        </authorList>
    </citation>
    <scope>NUCLEOTIDE SEQUENCE [LARGE SCALE GENOMIC DNA]</scope>
    <source>
        <strain evidence="1 2">TISTR 2346</strain>
    </source>
</reference>
<sequence length="215" mass="23316">MFHGQVPDPSLLQRLAPALGLHAADLFVIAGAPVPDDLAPVDANAGRCVPRLVEHAMFLSPEHRDELRRLVESLPQEEHARLPAPRPPKHEQYPAGPGALLLRMLRNRNLAWTGTATTFLLVTGRYWSASTYGMVGHGRKQLTPDLLLDFSAVLGIPAADLAALTDVALPDEPSAPKPTTTAGVAELIWDVRRLTADQLRQVGDIAESMRPGCLR</sequence>
<protein>
    <submittedName>
        <fullName evidence="1">Uncharacterized protein</fullName>
    </submittedName>
</protein>
<dbReference type="EMBL" id="VJZE01000450">
    <property type="protein sequence ID" value="MPY45413.1"/>
    <property type="molecule type" value="Genomic_DNA"/>
</dbReference>
<evidence type="ECO:0000313" key="2">
    <source>
        <dbReference type="Proteomes" id="UP000326979"/>
    </source>
</evidence>
<organism evidence="1 2">
    <name type="scientific">Streptomyces phyllanthi</name>
    <dbReference type="NCBI Taxonomy" id="1803180"/>
    <lineage>
        <taxon>Bacteria</taxon>
        <taxon>Bacillati</taxon>
        <taxon>Actinomycetota</taxon>
        <taxon>Actinomycetes</taxon>
        <taxon>Kitasatosporales</taxon>
        <taxon>Streptomycetaceae</taxon>
        <taxon>Streptomyces</taxon>
    </lineage>
</organism>
<proteinExistence type="predicted"/>
<accession>A0A5N8WD63</accession>
<gene>
    <name evidence="1" type="ORF">FNH04_37585</name>
</gene>
<comment type="caution">
    <text evidence="1">The sequence shown here is derived from an EMBL/GenBank/DDBJ whole genome shotgun (WGS) entry which is preliminary data.</text>
</comment>
<evidence type="ECO:0000313" key="1">
    <source>
        <dbReference type="EMBL" id="MPY45413.1"/>
    </source>
</evidence>
<name>A0A5N8WD63_9ACTN</name>
<dbReference type="AlphaFoldDB" id="A0A5N8WD63"/>
<dbReference type="Proteomes" id="UP000326979">
    <property type="component" value="Unassembled WGS sequence"/>
</dbReference>